<evidence type="ECO:0000256" key="3">
    <source>
        <dbReference type="ARBA" id="ARBA00023136"/>
    </source>
</evidence>
<gene>
    <name evidence="6" type="ORF">DFR47_1072</name>
</gene>
<dbReference type="Proteomes" id="UP000252893">
    <property type="component" value="Unassembled WGS sequence"/>
</dbReference>
<feature type="transmembrane region" description="Helical" evidence="4">
    <location>
        <begin position="75"/>
        <end position="95"/>
    </location>
</feature>
<dbReference type="PANTHER" id="PTHR23534:SF1">
    <property type="entry name" value="MAJOR FACILITATOR SUPERFAMILY PROTEIN"/>
    <property type="match status" value="1"/>
</dbReference>
<feature type="transmembrane region" description="Helical" evidence="4">
    <location>
        <begin position="250"/>
        <end position="271"/>
    </location>
</feature>
<feature type="transmembrane region" description="Helical" evidence="4">
    <location>
        <begin position="212"/>
        <end position="238"/>
    </location>
</feature>
<accession>A0A366DS60</accession>
<feature type="transmembrane region" description="Helical" evidence="4">
    <location>
        <begin position="367"/>
        <end position="385"/>
    </location>
</feature>
<feature type="transmembrane region" description="Helical" evidence="4">
    <location>
        <begin position="283"/>
        <end position="305"/>
    </location>
</feature>
<feature type="transmembrane region" description="Helical" evidence="4">
    <location>
        <begin position="165"/>
        <end position="183"/>
    </location>
</feature>
<proteinExistence type="predicted"/>
<keyword evidence="7" id="KW-1185">Reference proteome</keyword>
<comment type="caution">
    <text evidence="6">The sequence shown here is derived from an EMBL/GenBank/DDBJ whole genome shotgun (WGS) entry which is preliminary data.</text>
</comment>
<protein>
    <submittedName>
        <fullName evidence="6">Putative MFS family arabinose efflux permease</fullName>
    </submittedName>
</protein>
<evidence type="ECO:0000259" key="5">
    <source>
        <dbReference type="PROSITE" id="PS50850"/>
    </source>
</evidence>
<dbReference type="OrthoDB" id="8558006at2"/>
<dbReference type="Pfam" id="PF07690">
    <property type="entry name" value="MFS_1"/>
    <property type="match status" value="1"/>
</dbReference>
<dbReference type="RefSeq" id="WP_113945433.1">
    <property type="nucleotide sequence ID" value="NZ_JBHEEG010000009.1"/>
</dbReference>
<evidence type="ECO:0000256" key="2">
    <source>
        <dbReference type="ARBA" id="ARBA00022989"/>
    </source>
</evidence>
<feature type="domain" description="Major facilitator superfamily (MFS) profile" evidence="5">
    <location>
        <begin position="211"/>
        <end position="399"/>
    </location>
</feature>
<keyword evidence="3 4" id="KW-0472">Membrane</keyword>
<name>A0A366DS60_9HYPH</name>
<dbReference type="InterPro" id="IPR020846">
    <property type="entry name" value="MFS_dom"/>
</dbReference>
<sequence>MAAATVKGQVFLLATAQALFQTASVMVMTIGGLAGGQIASRPELATMPVAAMFLGTAITMLPASLWMARIGRKTGFIAGALLGTSGGLLAAFGLWQSSLLLLSFGTFLVGSYQAFAQFYRFAAGEIADDAYRSRAISLVLGGGVVAALAGPLLAQAGGKLMVPPYMASFLLLALVSLIAAGILSRLHSPARSAATTTVQSGRTWREIVTQPAYLVALFAAATGYGIMILAMTATPIAMGHHQHEPSASTMVIQLHVLGMFLPSFFTGSLIARFGVMRIMMTGLALFGAHVALALTGTGFVSFASALIMLGIGWNFLYIGGTTLLTTTYTSAEKGRAQATNDLTIFIVGLTCSFSAGGLLQYFGWQKLNMLLIPWIIIAVFVLLRFSSHYKRTVTSHSIS</sequence>
<keyword evidence="1 4" id="KW-0812">Transmembrane</keyword>
<evidence type="ECO:0000256" key="4">
    <source>
        <dbReference type="SAM" id="Phobius"/>
    </source>
</evidence>
<dbReference type="GO" id="GO:0022857">
    <property type="term" value="F:transmembrane transporter activity"/>
    <property type="evidence" value="ECO:0007669"/>
    <property type="project" value="InterPro"/>
</dbReference>
<dbReference type="SUPFAM" id="SSF103473">
    <property type="entry name" value="MFS general substrate transporter"/>
    <property type="match status" value="1"/>
</dbReference>
<dbReference type="PROSITE" id="PS50850">
    <property type="entry name" value="MFS"/>
    <property type="match status" value="1"/>
</dbReference>
<feature type="transmembrane region" description="Helical" evidence="4">
    <location>
        <begin position="49"/>
        <end position="68"/>
    </location>
</feature>
<reference evidence="6 7" key="1">
    <citation type="submission" date="2018-06" db="EMBL/GenBank/DDBJ databases">
        <title>Genomic Encyclopedia of Type Strains, Phase IV (KMG-IV): sequencing the most valuable type-strain genomes for metagenomic binning, comparative biology and taxonomic classification.</title>
        <authorList>
            <person name="Goeker M."/>
        </authorList>
    </citation>
    <scope>NUCLEOTIDE SEQUENCE [LARGE SCALE GENOMIC DNA]</scope>
    <source>
        <strain evidence="6 7">DSM 25619</strain>
    </source>
</reference>
<feature type="transmembrane region" description="Helical" evidence="4">
    <location>
        <begin position="135"/>
        <end position="153"/>
    </location>
</feature>
<dbReference type="InterPro" id="IPR036259">
    <property type="entry name" value="MFS_trans_sf"/>
</dbReference>
<evidence type="ECO:0000313" key="6">
    <source>
        <dbReference type="EMBL" id="RBO92104.1"/>
    </source>
</evidence>
<organism evidence="6 7">
    <name type="scientific">Pseudochrobactrum asaccharolyticum</name>
    <dbReference type="NCBI Taxonomy" id="354351"/>
    <lineage>
        <taxon>Bacteria</taxon>
        <taxon>Pseudomonadati</taxon>
        <taxon>Pseudomonadota</taxon>
        <taxon>Alphaproteobacteria</taxon>
        <taxon>Hyphomicrobiales</taxon>
        <taxon>Brucellaceae</taxon>
        <taxon>Pseudochrobactrum</taxon>
    </lineage>
</organism>
<dbReference type="AlphaFoldDB" id="A0A366DS60"/>
<evidence type="ECO:0000256" key="1">
    <source>
        <dbReference type="ARBA" id="ARBA00022692"/>
    </source>
</evidence>
<dbReference type="EMBL" id="QNRH01000007">
    <property type="protein sequence ID" value="RBO92104.1"/>
    <property type="molecule type" value="Genomic_DNA"/>
</dbReference>
<dbReference type="Gene3D" id="1.20.1250.20">
    <property type="entry name" value="MFS general substrate transporter like domains"/>
    <property type="match status" value="1"/>
</dbReference>
<keyword evidence="2 4" id="KW-1133">Transmembrane helix</keyword>
<dbReference type="InterPro" id="IPR011701">
    <property type="entry name" value="MFS"/>
</dbReference>
<evidence type="ECO:0000313" key="7">
    <source>
        <dbReference type="Proteomes" id="UP000252893"/>
    </source>
</evidence>
<feature type="transmembrane region" description="Helical" evidence="4">
    <location>
        <begin position="101"/>
        <end position="123"/>
    </location>
</feature>
<feature type="transmembrane region" description="Helical" evidence="4">
    <location>
        <begin position="342"/>
        <end position="361"/>
    </location>
</feature>
<dbReference type="PANTHER" id="PTHR23534">
    <property type="entry name" value="MFS PERMEASE"/>
    <property type="match status" value="1"/>
</dbReference>